<dbReference type="InterPro" id="IPR019646">
    <property type="entry name" value="Aminoglyc_AdlTrfase"/>
</dbReference>
<dbReference type="KEGG" id="gah:GAH_01972"/>
<dbReference type="OrthoDB" id="96853at2157"/>
<name>A0A0F7IEF2_9EURY</name>
<dbReference type="SUPFAM" id="SSF81301">
    <property type="entry name" value="Nucleotidyltransferase"/>
    <property type="match status" value="1"/>
</dbReference>
<dbReference type="GeneID" id="25419529"/>
<evidence type="ECO:0008006" key="3">
    <source>
        <dbReference type="Google" id="ProtNLM"/>
    </source>
</evidence>
<dbReference type="InterPro" id="IPR043519">
    <property type="entry name" value="NT_sf"/>
</dbReference>
<dbReference type="Proteomes" id="UP000034723">
    <property type="component" value="Chromosome"/>
</dbReference>
<dbReference type="EMBL" id="CP011267">
    <property type="protein sequence ID" value="AKG90755.1"/>
    <property type="molecule type" value="Genomic_DNA"/>
</dbReference>
<evidence type="ECO:0000313" key="2">
    <source>
        <dbReference type="Proteomes" id="UP000034723"/>
    </source>
</evidence>
<keyword evidence="2" id="KW-1185">Reference proteome</keyword>
<gene>
    <name evidence="1" type="ORF">GAH_01972</name>
</gene>
<reference evidence="1 2" key="1">
    <citation type="submission" date="2015-04" db="EMBL/GenBank/DDBJ databases">
        <title>The complete genome sequence of the hyperthermophilic, obligate iron-reducing archaeon Geoglobus ahangari strain 234T.</title>
        <authorList>
            <person name="Manzella M.P."/>
            <person name="Holmes D.E."/>
            <person name="Rocheleau J.M."/>
            <person name="Chung A."/>
            <person name="Reguera G."/>
            <person name="Kashefi K."/>
        </authorList>
    </citation>
    <scope>NUCLEOTIDE SEQUENCE [LARGE SCALE GENOMIC DNA]</scope>
    <source>
        <strain evidence="1 2">234</strain>
    </source>
</reference>
<dbReference type="AlphaFoldDB" id="A0A0F7IEF2"/>
<dbReference type="Gene3D" id="3.30.460.40">
    <property type="match status" value="1"/>
</dbReference>
<accession>A0A0F7IEF2</accession>
<evidence type="ECO:0000313" key="1">
    <source>
        <dbReference type="EMBL" id="AKG90755.1"/>
    </source>
</evidence>
<protein>
    <recommendedName>
        <fullName evidence="3">Nucleotidyltransferase</fullName>
    </recommendedName>
</protein>
<sequence>MEKFLRALEVLCERLGGKGIRWVVGGSLSLALQGVDVQPEDIDLITDEEGAYRIQEILSDFLVKPVRYSSIGAFSSHYSIFEVEGVRVEVMGGLRVHAKGRAVDLTERLDRPVYVKIGDLTVPLSRLDDHLESYRLLDRPKDREKIQKILEQLKNQSLK</sequence>
<organism evidence="1 2">
    <name type="scientific">Geoglobus ahangari</name>
    <dbReference type="NCBI Taxonomy" id="113653"/>
    <lineage>
        <taxon>Archaea</taxon>
        <taxon>Methanobacteriati</taxon>
        <taxon>Methanobacteriota</taxon>
        <taxon>Archaeoglobi</taxon>
        <taxon>Archaeoglobales</taxon>
        <taxon>Archaeoglobaceae</taxon>
        <taxon>Geoglobus</taxon>
    </lineage>
</organism>
<dbReference type="HOGENOM" id="CLU_141434_0_0_2"/>
<dbReference type="Pfam" id="PF10706">
    <property type="entry name" value="Aminoglyc_resit"/>
    <property type="match status" value="1"/>
</dbReference>
<dbReference type="RefSeq" id="WP_156967457.1">
    <property type="nucleotide sequence ID" value="NZ_CP011267.1"/>
</dbReference>
<dbReference type="InParanoid" id="A0A0F7IEF2"/>
<proteinExistence type="predicted"/>